<feature type="region of interest" description="Disordered" evidence="1">
    <location>
        <begin position="129"/>
        <end position="156"/>
    </location>
</feature>
<gene>
    <name evidence="2" type="ORF">HO173_010508</name>
</gene>
<reference evidence="2 3" key="1">
    <citation type="journal article" date="2020" name="Genomics">
        <title>Complete, high-quality genomes from long-read metagenomic sequencing of two wolf lichen thalli reveals enigmatic genome architecture.</title>
        <authorList>
            <person name="McKenzie S.K."/>
            <person name="Walston R.F."/>
            <person name="Allen J.L."/>
        </authorList>
    </citation>
    <scope>NUCLEOTIDE SEQUENCE [LARGE SCALE GENOMIC DNA]</scope>
    <source>
        <strain evidence="2">WasteWater2</strain>
    </source>
</reference>
<comment type="caution">
    <text evidence="2">The sequence shown here is derived from an EMBL/GenBank/DDBJ whole genome shotgun (WGS) entry which is preliminary data.</text>
</comment>
<name>A0A8H6FMR2_9LECA</name>
<protein>
    <submittedName>
        <fullName evidence="2">Uncharacterized protein</fullName>
    </submittedName>
</protein>
<accession>A0A8H6FMR2</accession>
<dbReference type="EMBL" id="JACCJC010000058">
    <property type="protein sequence ID" value="KAF6231365.1"/>
    <property type="molecule type" value="Genomic_DNA"/>
</dbReference>
<evidence type="ECO:0000256" key="1">
    <source>
        <dbReference type="SAM" id="MobiDB-lite"/>
    </source>
</evidence>
<proteinExistence type="predicted"/>
<dbReference type="RefSeq" id="XP_037160798.1">
    <property type="nucleotide sequence ID" value="XM_037312393.1"/>
</dbReference>
<dbReference type="GeneID" id="59292154"/>
<dbReference type="Proteomes" id="UP000578531">
    <property type="component" value="Unassembled WGS sequence"/>
</dbReference>
<evidence type="ECO:0000313" key="2">
    <source>
        <dbReference type="EMBL" id="KAF6231365.1"/>
    </source>
</evidence>
<dbReference type="AlphaFoldDB" id="A0A8H6FMR2"/>
<keyword evidence="3" id="KW-1185">Reference proteome</keyword>
<organism evidence="2 3">
    <name type="scientific">Letharia columbiana</name>
    <dbReference type="NCBI Taxonomy" id="112416"/>
    <lineage>
        <taxon>Eukaryota</taxon>
        <taxon>Fungi</taxon>
        <taxon>Dikarya</taxon>
        <taxon>Ascomycota</taxon>
        <taxon>Pezizomycotina</taxon>
        <taxon>Lecanoromycetes</taxon>
        <taxon>OSLEUM clade</taxon>
        <taxon>Lecanoromycetidae</taxon>
        <taxon>Lecanorales</taxon>
        <taxon>Lecanorineae</taxon>
        <taxon>Parmeliaceae</taxon>
        <taxon>Letharia</taxon>
    </lineage>
</organism>
<evidence type="ECO:0000313" key="3">
    <source>
        <dbReference type="Proteomes" id="UP000578531"/>
    </source>
</evidence>
<sequence length="243" mass="26348">MQQNNLSPAEVREIIRIGIGDDQGTVQKTFLSDLTIAGARVQCPNITSIDDDWAIHGMHNIQKGSTDRQSRMRISAAYTHRMFAEFSSGSREVQVLGSFEIFSAQVAQHIMGRASNVCSVIEEAADFRNTPASRGSSAGGSGDEGGEYEKDAGEEPADDLGVLDEEYGLSTDAMSSSASMSRCTSIDSMDHLDNTNRDSTVREIGGASMPLWTNNLVHASQSPAVTDRVMSSMFAYVELFQVY</sequence>